<dbReference type="Proteomes" id="UP000242715">
    <property type="component" value="Unassembled WGS sequence"/>
</dbReference>
<name>A0A1B5Z9M7_TRISU</name>
<dbReference type="AlphaFoldDB" id="A0A1B5Z9M7"/>
<organism evidence="1 2">
    <name type="scientific">Trifolium subterraneum</name>
    <name type="common">Subterranean clover</name>
    <dbReference type="NCBI Taxonomy" id="3900"/>
    <lineage>
        <taxon>Eukaryota</taxon>
        <taxon>Viridiplantae</taxon>
        <taxon>Streptophyta</taxon>
        <taxon>Embryophyta</taxon>
        <taxon>Tracheophyta</taxon>
        <taxon>Spermatophyta</taxon>
        <taxon>Magnoliopsida</taxon>
        <taxon>eudicotyledons</taxon>
        <taxon>Gunneridae</taxon>
        <taxon>Pentapetalae</taxon>
        <taxon>rosids</taxon>
        <taxon>fabids</taxon>
        <taxon>Fabales</taxon>
        <taxon>Fabaceae</taxon>
        <taxon>Papilionoideae</taxon>
        <taxon>50 kb inversion clade</taxon>
        <taxon>NPAAA clade</taxon>
        <taxon>Hologalegina</taxon>
        <taxon>IRL clade</taxon>
        <taxon>Trifolieae</taxon>
        <taxon>Trifolium</taxon>
    </lineage>
</organism>
<dbReference type="EMBL" id="BCLP01059873">
    <property type="protein sequence ID" value="GAU10829.1"/>
    <property type="molecule type" value="Genomic_DNA"/>
</dbReference>
<gene>
    <name evidence="1" type="ORF">TSUD_426540</name>
</gene>
<sequence length="84" mass="9257">MRRGKMGVRGLWICLGGRLFMDFALRMVLIMITQLAVHFAEFYCVCDAVDDAKRVYDSIAAEACLNVANSLIGGLISIGEGRRS</sequence>
<reference evidence="2" key="1">
    <citation type="journal article" date="2017" name="Front. Plant Sci.">
        <title>Climate Clever Clovers: New Paradigm to Reduce the Environmental Footprint of Ruminants by Breeding Low Methanogenic Forages Utilizing Haplotype Variation.</title>
        <authorList>
            <person name="Kaur P."/>
            <person name="Appels R."/>
            <person name="Bayer P.E."/>
            <person name="Keeble-Gagnere G."/>
            <person name="Wang J."/>
            <person name="Hirakawa H."/>
            <person name="Shirasawa K."/>
            <person name="Vercoe P."/>
            <person name="Stefanova K."/>
            <person name="Durmic Z."/>
            <person name="Nichols P."/>
            <person name="Revell C."/>
            <person name="Isobe S.N."/>
            <person name="Edwards D."/>
            <person name="Erskine W."/>
        </authorList>
    </citation>
    <scope>NUCLEOTIDE SEQUENCE [LARGE SCALE GENOMIC DNA]</scope>
    <source>
        <strain evidence="2">cv. Daliak</strain>
    </source>
</reference>
<keyword evidence="2" id="KW-1185">Reference proteome</keyword>
<protein>
    <submittedName>
        <fullName evidence="1">Uncharacterized protein</fullName>
    </submittedName>
</protein>
<comment type="caution">
    <text evidence="1">The sequence shown here is derived from an EMBL/GenBank/DDBJ whole genome shotgun (WGS) entry which is preliminary data.</text>
</comment>
<evidence type="ECO:0000313" key="2">
    <source>
        <dbReference type="Proteomes" id="UP000242715"/>
    </source>
</evidence>
<proteinExistence type="predicted"/>
<evidence type="ECO:0000313" key="1">
    <source>
        <dbReference type="EMBL" id="GAU10829.1"/>
    </source>
</evidence>
<accession>A0A1B5Z9M7</accession>